<organism evidence="3 4">
    <name type="scientific">Chlamydomonas incerta</name>
    <dbReference type="NCBI Taxonomy" id="51695"/>
    <lineage>
        <taxon>Eukaryota</taxon>
        <taxon>Viridiplantae</taxon>
        <taxon>Chlorophyta</taxon>
        <taxon>core chlorophytes</taxon>
        <taxon>Chlorophyceae</taxon>
        <taxon>CS clade</taxon>
        <taxon>Chlamydomonadales</taxon>
        <taxon>Chlamydomonadaceae</taxon>
        <taxon>Chlamydomonas</taxon>
    </lineage>
</organism>
<dbReference type="EMBL" id="JAEHOC010000033">
    <property type="protein sequence ID" value="KAG2428643.1"/>
    <property type="molecule type" value="Genomic_DNA"/>
</dbReference>
<keyword evidence="2" id="KW-1133">Transmembrane helix</keyword>
<evidence type="ECO:0000313" key="4">
    <source>
        <dbReference type="Proteomes" id="UP000650467"/>
    </source>
</evidence>
<keyword evidence="2" id="KW-0472">Membrane</keyword>
<gene>
    <name evidence="3" type="ORF">HXX76_011348</name>
</gene>
<evidence type="ECO:0000256" key="1">
    <source>
        <dbReference type="SAM" id="MobiDB-lite"/>
    </source>
</evidence>
<dbReference type="Proteomes" id="UP000650467">
    <property type="component" value="Unassembled WGS sequence"/>
</dbReference>
<keyword evidence="2" id="KW-0812">Transmembrane</keyword>
<sequence length="125" mass="13891">MGGGHHHAPAGPEPSWAKQLAPKSGLCPPDFHYNREIWYPHGGFYCDPKGWRKNTVLALGGIGVLLYMTFSYSTANEVRHMAPKGWIPSIMWNPNVPDPVDFRGRKLNRDGTLPEGESSGHGHHH</sequence>
<comment type="caution">
    <text evidence="3">The sequence shown here is derived from an EMBL/GenBank/DDBJ whole genome shotgun (WGS) entry which is preliminary data.</text>
</comment>
<feature type="transmembrane region" description="Helical" evidence="2">
    <location>
        <begin position="56"/>
        <end position="75"/>
    </location>
</feature>
<feature type="region of interest" description="Disordered" evidence="1">
    <location>
        <begin position="103"/>
        <end position="125"/>
    </location>
</feature>
<dbReference type="PANTHER" id="PTHR34286">
    <property type="entry name" value="TRANSMEMBRANE PROTEIN"/>
    <property type="match status" value="1"/>
</dbReference>
<dbReference type="PANTHER" id="PTHR34286:SF1">
    <property type="entry name" value="TRANSMEMBRANE PROTEIN"/>
    <property type="match status" value="1"/>
</dbReference>
<reference evidence="3" key="1">
    <citation type="journal article" date="2020" name="bioRxiv">
        <title>Comparative genomics of Chlamydomonas.</title>
        <authorList>
            <person name="Craig R.J."/>
            <person name="Hasan A.R."/>
            <person name="Ness R.W."/>
            <person name="Keightley P.D."/>
        </authorList>
    </citation>
    <scope>NUCLEOTIDE SEQUENCE</scope>
    <source>
        <strain evidence="3">SAG 7.73</strain>
    </source>
</reference>
<dbReference type="AlphaFoldDB" id="A0A835SS21"/>
<proteinExistence type="predicted"/>
<dbReference type="OrthoDB" id="2100988at2759"/>
<evidence type="ECO:0000313" key="3">
    <source>
        <dbReference type="EMBL" id="KAG2428643.1"/>
    </source>
</evidence>
<evidence type="ECO:0000256" key="2">
    <source>
        <dbReference type="SAM" id="Phobius"/>
    </source>
</evidence>
<accession>A0A835SS21</accession>
<protein>
    <submittedName>
        <fullName evidence="3">Uncharacterized protein</fullName>
    </submittedName>
</protein>
<feature type="region of interest" description="Disordered" evidence="1">
    <location>
        <begin position="1"/>
        <end position="21"/>
    </location>
</feature>
<keyword evidence="4" id="KW-1185">Reference proteome</keyword>
<name>A0A835SS21_CHLIN</name>